<keyword evidence="2" id="KW-1185">Reference proteome</keyword>
<reference evidence="1" key="1">
    <citation type="submission" date="2020-09" db="EMBL/GenBank/DDBJ databases">
        <title>Genome-Enabled Discovery of Anthraquinone Biosynthesis in Senna tora.</title>
        <authorList>
            <person name="Kang S.-H."/>
            <person name="Pandey R.P."/>
            <person name="Lee C.-M."/>
            <person name="Sim J.-S."/>
            <person name="Jeong J.-T."/>
            <person name="Choi B.-S."/>
            <person name="Jung M."/>
            <person name="Ginzburg D."/>
            <person name="Zhao K."/>
            <person name="Won S.Y."/>
            <person name="Oh T.-J."/>
            <person name="Yu Y."/>
            <person name="Kim N.-H."/>
            <person name="Lee O.R."/>
            <person name="Lee T.-H."/>
            <person name="Bashyal P."/>
            <person name="Kim T.-S."/>
            <person name="Lee W.-H."/>
            <person name="Kawkins C."/>
            <person name="Kim C.-K."/>
            <person name="Kim J.S."/>
            <person name="Ahn B.O."/>
            <person name="Rhee S.Y."/>
            <person name="Sohng J.K."/>
        </authorList>
    </citation>
    <scope>NUCLEOTIDE SEQUENCE</scope>
    <source>
        <tissue evidence="1">Leaf</tissue>
    </source>
</reference>
<comment type="caution">
    <text evidence="1">The sequence shown here is derived from an EMBL/GenBank/DDBJ whole genome shotgun (WGS) entry which is preliminary data.</text>
</comment>
<organism evidence="1 2">
    <name type="scientific">Senna tora</name>
    <dbReference type="NCBI Taxonomy" id="362788"/>
    <lineage>
        <taxon>Eukaryota</taxon>
        <taxon>Viridiplantae</taxon>
        <taxon>Streptophyta</taxon>
        <taxon>Embryophyta</taxon>
        <taxon>Tracheophyta</taxon>
        <taxon>Spermatophyta</taxon>
        <taxon>Magnoliopsida</taxon>
        <taxon>eudicotyledons</taxon>
        <taxon>Gunneridae</taxon>
        <taxon>Pentapetalae</taxon>
        <taxon>rosids</taxon>
        <taxon>fabids</taxon>
        <taxon>Fabales</taxon>
        <taxon>Fabaceae</taxon>
        <taxon>Caesalpinioideae</taxon>
        <taxon>Cassia clade</taxon>
        <taxon>Senna</taxon>
    </lineage>
</organism>
<name>A0A834T0I3_9FABA</name>
<protein>
    <submittedName>
        <fullName evidence="1">Transcription factor GTE12</fullName>
    </submittedName>
</protein>
<sequence>MSQPSNRTATLIIDCRLARVAALQAGECVVGRMQREERARIEDQIKAAEVATRMRAEEELKQQREKE</sequence>
<gene>
    <name evidence="1" type="ORF">G2W53_033122</name>
</gene>
<accession>A0A834T0I3</accession>
<dbReference type="EMBL" id="JAAIUW010000010">
    <property type="protein sequence ID" value="KAF7812146.1"/>
    <property type="molecule type" value="Genomic_DNA"/>
</dbReference>
<dbReference type="AlphaFoldDB" id="A0A834T0I3"/>
<proteinExistence type="predicted"/>
<evidence type="ECO:0000313" key="2">
    <source>
        <dbReference type="Proteomes" id="UP000634136"/>
    </source>
</evidence>
<evidence type="ECO:0000313" key="1">
    <source>
        <dbReference type="EMBL" id="KAF7812146.1"/>
    </source>
</evidence>
<dbReference type="Proteomes" id="UP000634136">
    <property type="component" value="Unassembled WGS sequence"/>
</dbReference>